<dbReference type="GO" id="GO:0015035">
    <property type="term" value="F:protein-disulfide reductase activity"/>
    <property type="evidence" value="ECO:0007669"/>
    <property type="project" value="TreeGrafter"/>
</dbReference>
<dbReference type="PANTHER" id="PTHR45663:SF11">
    <property type="entry name" value="GEO12009P1"/>
    <property type="match status" value="1"/>
</dbReference>
<evidence type="ECO:0000313" key="4">
    <source>
        <dbReference type="EMBL" id="KAE8259535.1"/>
    </source>
</evidence>
<reference evidence="4" key="2">
    <citation type="journal article" date="2019" name="IMA Fungus">
        <title>Genome sequencing and comparison of five Tilletia species to identify candidate genes for the detection of regulated species infecting wheat.</title>
        <authorList>
            <person name="Nguyen H.D.T."/>
            <person name="Sultana T."/>
            <person name="Kesanakurti P."/>
            <person name="Hambleton S."/>
        </authorList>
    </citation>
    <scope>NUCLEOTIDE SEQUENCE</scope>
    <source>
        <strain evidence="4">DAOMC 236416</strain>
    </source>
</reference>
<reference evidence="4" key="1">
    <citation type="submission" date="2016-04" db="EMBL/GenBank/DDBJ databases">
        <authorList>
            <person name="Nguyen H.D."/>
            <person name="Samba Siva P."/>
            <person name="Cullis J."/>
            <person name="Levesque C.A."/>
            <person name="Hambleton S."/>
        </authorList>
    </citation>
    <scope>NUCLEOTIDE SEQUENCE</scope>
    <source>
        <strain evidence="4">DAOMC 236416</strain>
    </source>
</reference>
<gene>
    <name evidence="4" type="ORF">A4X13_0g946</name>
</gene>
<dbReference type="AlphaFoldDB" id="A0A177TNR2"/>
<dbReference type="InterPro" id="IPR013766">
    <property type="entry name" value="Thioredoxin_domain"/>
</dbReference>
<dbReference type="Proteomes" id="UP000077521">
    <property type="component" value="Unassembled WGS sequence"/>
</dbReference>
<dbReference type="PANTHER" id="PTHR45663">
    <property type="entry name" value="GEO12009P1"/>
    <property type="match status" value="1"/>
</dbReference>
<keyword evidence="2" id="KW-0249">Electron transport</keyword>
<dbReference type="EMBL" id="LWDF02000033">
    <property type="protein sequence ID" value="KAE8259535.1"/>
    <property type="molecule type" value="Genomic_DNA"/>
</dbReference>
<sequence>MSLHALRNVSLARLPSATAASSAAISRRTAAASFSSHATLRQIWADASEKDVQGRLDTAHPAADKLFLIDFSATWCPPCKMLSPILESVVNRKGSEADLLVVDVDKEPGLASMFKVRAMPTVVAVRGGKEVSRFVGAQGDPQVVQFIQDASSK</sequence>
<name>A0A177TNR2_9BASI</name>
<keyword evidence="3" id="KW-1015">Disulfide bond</keyword>
<accession>A0A177TNR2</accession>
<evidence type="ECO:0000256" key="3">
    <source>
        <dbReference type="ARBA" id="ARBA00023157"/>
    </source>
</evidence>
<dbReference type="PROSITE" id="PS51352">
    <property type="entry name" value="THIOREDOXIN_2"/>
    <property type="match status" value="1"/>
</dbReference>
<dbReference type="PRINTS" id="PR00421">
    <property type="entry name" value="THIOREDOXIN"/>
</dbReference>
<keyword evidence="1" id="KW-0813">Transport</keyword>
<dbReference type="InterPro" id="IPR036249">
    <property type="entry name" value="Thioredoxin-like_sf"/>
</dbReference>
<dbReference type="Gene3D" id="3.40.30.10">
    <property type="entry name" value="Glutaredoxin"/>
    <property type="match status" value="1"/>
</dbReference>
<evidence type="ECO:0000256" key="2">
    <source>
        <dbReference type="ARBA" id="ARBA00022982"/>
    </source>
</evidence>
<comment type="caution">
    <text evidence="4">The sequence shown here is derived from an EMBL/GenBank/DDBJ whole genome shotgun (WGS) entry which is preliminary data.</text>
</comment>
<dbReference type="GO" id="GO:0005737">
    <property type="term" value="C:cytoplasm"/>
    <property type="evidence" value="ECO:0007669"/>
    <property type="project" value="TreeGrafter"/>
</dbReference>
<dbReference type="Pfam" id="PF00085">
    <property type="entry name" value="Thioredoxin"/>
    <property type="match status" value="1"/>
</dbReference>
<dbReference type="PROSITE" id="PS00194">
    <property type="entry name" value="THIOREDOXIN_1"/>
    <property type="match status" value="1"/>
</dbReference>
<dbReference type="SUPFAM" id="SSF52833">
    <property type="entry name" value="Thioredoxin-like"/>
    <property type="match status" value="1"/>
</dbReference>
<evidence type="ECO:0000313" key="5">
    <source>
        <dbReference type="Proteomes" id="UP000077521"/>
    </source>
</evidence>
<protein>
    <submittedName>
        <fullName evidence="4">Uncharacterized protein</fullName>
    </submittedName>
</protein>
<dbReference type="CDD" id="cd02947">
    <property type="entry name" value="TRX_family"/>
    <property type="match status" value="1"/>
</dbReference>
<evidence type="ECO:0000256" key="1">
    <source>
        <dbReference type="ARBA" id="ARBA00022448"/>
    </source>
</evidence>
<proteinExistence type="predicted"/>
<organism evidence="4 5">
    <name type="scientific">Tilletia indica</name>
    <dbReference type="NCBI Taxonomy" id="43049"/>
    <lineage>
        <taxon>Eukaryota</taxon>
        <taxon>Fungi</taxon>
        <taxon>Dikarya</taxon>
        <taxon>Basidiomycota</taxon>
        <taxon>Ustilaginomycotina</taxon>
        <taxon>Exobasidiomycetes</taxon>
        <taxon>Tilletiales</taxon>
        <taxon>Tilletiaceae</taxon>
        <taxon>Tilletia</taxon>
    </lineage>
</organism>
<keyword evidence="5" id="KW-1185">Reference proteome</keyword>
<dbReference type="InterPro" id="IPR017937">
    <property type="entry name" value="Thioredoxin_CS"/>
</dbReference>